<sequence length="228" mass="24814">MDDTHWSVRTLLGRLAPQARAALLGAGVRRSYRSGEVLMHEGLLETHVVVLESALAKVTARLPKGRHALISIRISGDIVGEMSALNNLPRSATVTVCRPSTIRVIGRDRFRDFLRQHADAAIEVAGIVADRLRAANRRRVDFASYPAKVRVARALAEIGASHGHRTPDGIAVDIELTQSELATLCGAADITVHKALHDLREAKLIDTVYRGFVIRDPESLKSAARLAS</sequence>
<evidence type="ECO:0000256" key="1">
    <source>
        <dbReference type="ARBA" id="ARBA00023015"/>
    </source>
</evidence>
<dbReference type="SMART" id="SM00100">
    <property type="entry name" value="cNMP"/>
    <property type="match status" value="1"/>
</dbReference>
<evidence type="ECO:0000313" key="6">
    <source>
        <dbReference type="EMBL" id="KUL29193.1"/>
    </source>
</evidence>
<dbReference type="AlphaFoldDB" id="A0A101JM57"/>
<organism evidence="6 7">
    <name type="scientific">Actinoplanes awajinensis subsp. mycoplanecinus</name>
    <dbReference type="NCBI Taxonomy" id="135947"/>
    <lineage>
        <taxon>Bacteria</taxon>
        <taxon>Bacillati</taxon>
        <taxon>Actinomycetota</taxon>
        <taxon>Actinomycetes</taxon>
        <taxon>Micromonosporales</taxon>
        <taxon>Micromonosporaceae</taxon>
        <taxon>Actinoplanes</taxon>
    </lineage>
</organism>
<dbReference type="CDD" id="cd00038">
    <property type="entry name" value="CAP_ED"/>
    <property type="match status" value="1"/>
</dbReference>
<dbReference type="InterPro" id="IPR014710">
    <property type="entry name" value="RmlC-like_jellyroll"/>
</dbReference>
<feature type="domain" description="Cyclic nucleotide-binding" evidence="4">
    <location>
        <begin position="11"/>
        <end position="114"/>
    </location>
</feature>
<gene>
    <name evidence="6" type="ORF">ADL15_28960</name>
</gene>
<dbReference type="PROSITE" id="PS50042">
    <property type="entry name" value="CNMP_BINDING_3"/>
    <property type="match status" value="1"/>
</dbReference>
<evidence type="ECO:0000259" key="4">
    <source>
        <dbReference type="PROSITE" id="PS50042"/>
    </source>
</evidence>
<dbReference type="InterPro" id="IPR012318">
    <property type="entry name" value="HTH_CRP"/>
</dbReference>
<dbReference type="RefSeq" id="WP_067697799.1">
    <property type="nucleotide sequence ID" value="NZ_LLZH01000281.1"/>
</dbReference>
<dbReference type="InterPro" id="IPR018490">
    <property type="entry name" value="cNMP-bd_dom_sf"/>
</dbReference>
<dbReference type="GO" id="GO:0005829">
    <property type="term" value="C:cytosol"/>
    <property type="evidence" value="ECO:0007669"/>
    <property type="project" value="TreeGrafter"/>
</dbReference>
<evidence type="ECO:0000256" key="2">
    <source>
        <dbReference type="ARBA" id="ARBA00023125"/>
    </source>
</evidence>
<comment type="caution">
    <text evidence="6">The sequence shown here is derived from an EMBL/GenBank/DDBJ whole genome shotgun (WGS) entry which is preliminary data.</text>
</comment>
<dbReference type="EMBL" id="LLZH01000281">
    <property type="protein sequence ID" value="KUL29193.1"/>
    <property type="molecule type" value="Genomic_DNA"/>
</dbReference>
<keyword evidence="3" id="KW-0804">Transcription</keyword>
<proteinExistence type="predicted"/>
<dbReference type="PROSITE" id="PS51063">
    <property type="entry name" value="HTH_CRP_2"/>
    <property type="match status" value="1"/>
</dbReference>
<dbReference type="Gene3D" id="2.60.120.10">
    <property type="entry name" value="Jelly Rolls"/>
    <property type="match status" value="1"/>
</dbReference>
<dbReference type="Proteomes" id="UP000053244">
    <property type="component" value="Unassembled WGS sequence"/>
</dbReference>
<dbReference type="SUPFAM" id="SSF51206">
    <property type="entry name" value="cAMP-binding domain-like"/>
    <property type="match status" value="1"/>
</dbReference>
<dbReference type="GO" id="GO:0003677">
    <property type="term" value="F:DNA binding"/>
    <property type="evidence" value="ECO:0007669"/>
    <property type="project" value="UniProtKB-KW"/>
</dbReference>
<dbReference type="InterPro" id="IPR000595">
    <property type="entry name" value="cNMP-bd_dom"/>
</dbReference>
<dbReference type="OrthoDB" id="41390at2"/>
<dbReference type="InterPro" id="IPR050397">
    <property type="entry name" value="Env_Response_Regulators"/>
</dbReference>
<name>A0A101JM57_9ACTN</name>
<protein>
    <submittedName>
        <fullName evidence="6">Transcriptional regulator</fullName>
    </submittedName>
</protein>
<dbReference type="SUPFAM" id="SSF46785">
    <property type="entry name" value="Winged helix' DNA-binding domain"/>
    <property type="match status" value="1"/>
</dbReference>
<evidence type="ECO:0000313" key="7">
    <source>
        <dbReference type="Proteomes" id="UP000053244"/>
    </source>
</evidence>
<dbReference type="PANTHER" id="PTHR24567">
    <property type="entry name" value="CRP FAMILY TRANSCRIPTIONAL REGULATORY PROTEIN"/>
    <property type="match status" value="1"/>
</dbReference>
<dbReference type="PANTHER" id="PTHR24567:SF74">
    <property type="entry name" value="HTH-TYPE TRANSCRIPTIONAL REGULATOR ARCR"/>
    <property type="match status" value="1"/>
</dbReference>
<feature type="domain" description="HTH crp-type" evidence="5">
    <location>
        <begin position="145"/>
        <end position="218"/>
    </location>
</feature>
<keyword evidence="1" id="KW-0805">Transcription regulation</keyword>
<dbReference type="Pfam" id="PF00027">
    <property type="entry name" value="cNMP_binding"/>
    <property type="match status" value="1"/>
</dbReference>
<dbReference type="Pfam" id="PF13545">
    <property type="entry name" value="HTH_Crp_2"/>
    <property type="match status" value="1"/>
</dbReference>
<dbReference type="InterPro" id="IPR036390">
    <property type="entry name" value="WH_DNA-bd_sf"/>
</dbReference>
<keyword evidence="2" id="KW-0238">DNA-binding</keyword>
<dbReference type="GO" id="GO:0003700">
    <property type="term" value="F:DNA-binding transcription factor activity"/>
    <property type="evidence" value="ECO:0007669"/>
    <property type="project" value="TreeGrafter"/>
</dbReference>
<evidence type="ECO:0000256" key="3">
    <source>
        <dbReference type="ARBA" id="ARBA00023163"/>
    </source>
</evidence>
<keyword evidence="7" id="KW-1185">Reference proteome</keyword>
<evidence type="ECO:0000259" key="5">
    <source>
        <dbReference type="PROSITE" id="PS51063"/>
    </source>
</evidence>
<accession>A0A101JM57</accession>
<reference evidence="6 7" key="1">
    <citation type="submission" date="2015-10" db="EMBL/GenBank/DDBJ databases">
        <authorList>
            <person name="Gilbert D.G."/>
        </authorList>
    </citation>
    <scope>NUCLEOTIDE SEQUENCE [LARGE SCALE GENOMIC DNA]</scope>
    <source>
        <strain evidence="6 7">NRRL B-16712</strain>
    </source>
</reference>